<dbReference type="Gene3D" id="3.50.50.60">
    <property type="entry name" value="FAD/NAD(P)-binding domain"/>
    <property type="match status" value="1"/>
</dbReference>
<gene>
    <name evidence="2" type="ORF">AGR2A_pb10012</name>
</gene>
<proteinExistence type="predicted"/>
<dbReference type="EMBL" id="FBVY01000047">
    <property type="protein sequence ID" value="CUX03155.1"/>
    <property type="molecule type" value="Genomic_DNA"/>
</dbReference>
<organism evidence="2 3">
    <name type="scientific">Agrobacterium genomosp. 2 str. CFBP 5494</name>
    <dbReference type="NCBI Taxonomy" id="1183436"/>
    <lineage>
        <taxon>Bacteria</taxon>
        <taxon>Pseudomonadati</taxon>
        <taxon>Pseudomonadota</taxon>
        <taxon>Alphaproteobacteria</taxon>
        <taxon>Hyphomicrobiales</taxon>
        <taxon>Rhizobiaceae</taxon>
        <taxon>Rhizobium/Agrobacterium group</taxon>
        <taxon>Agrobacterium</taxon>
        <taxon>Agrobacterium tumefaciens complex</taxon>
    </lineage>
</organism>
<name>A0A9W5F3E9_9HYPH</name>
<dbReference type="InterPro" id="IPR036188">
    <property type="entry name" value="FAD/NAD-bd_sf"/>
</dbReference>
<dbReference type="PANTHER" id="PTHR43539">
    <property type="entry name" value="FLAVIN-BINDING MONOOXYGENASE-LIKE PROTEIN (AFU_ORTHOLOGUE AFUA_4G09220)"/>
    <property type="match status" value="1"/>
</dbReference>
<reference evidence="2 3" key="1">
    <citation type="submission" date="2016-01" db="EMBL/GenBank/DDBJ databases">
        <authorList>
            <person name="Regsiter A."/>
            <person name="william w."/>
        </authorList>
    </citation>
    <scope>NUCLEOTIDE SEQUENCE [LARGE SCALE GENOMIC DNA]</scope>
    <source>
        <strain evidence="2 3">CFBP 5494</strain>
    </source>
</reference>
<comment type="caution">
    <text evidence="2">The sequence shown here is derived from an EMBL/GenBank/DDBJ whole genome shotgun (WGS) entry which is preliminary data.</text>
</comment>
<evidence type="ECO:0000256" key="1">
    <source>
        <dbReference type="ARBA" id="ARBA00023002"/>
    </source>
</evidence>
<accession>A0A9W5F3E9</accession>
<sequence length="356" mass="38140">MRTNILIIGAGQAGLAAAYALKRQGLSFLIVDAGTKIGDSWRNRYDSLTLFTPRCISALSGMPLVGDANGYAGKDEFADYLRRYASFHKIPVSSSKKVVRLEKAGSLFVASTQDGNRLTSHIVIVATGAFSTPRIPGLSKLLPADIQQMHVTEFRNPGSVAEGPVLVVGDGASGRDVAIAMAGFQKVLLARGRKRRLLPEKVLGRSLWVWLGQLGLLQASAQGIIGRRMRREDPFPVRGNDDASLRRSGVILKPRLAAIHDRRVSFADGSSENIRSIVWATGYADELPWIEVEGAVDARAAPIHSNGIDLPLKFHPAAIRASAVFDKPYGAMGATGGNAKLTHCVSLEPVAAMIPA</sequence>
<protein>
    <submittedName>
        <fullName evidence="2">Trk family potassium transport protein</fullName>
    </submittedName>
</protein>
<dbReference type="GO" id="GO:0050660">
    <property type="term" value="F:flavin adenine dinucleotide binding"/>
    <property type="evidence" value="ECO:0007669"/>
    <property type="project" value="TreeGrafter"/>
</dbReference>
<dbReference type="GO" id="GO:0004497">
    <property type="term" value="F:monooxygenase activity"/>
    <property type="evidence" value="ECO:0007669"/>
    <property type="project" value="TreeGrafter"/>
</dbReference>
<keyword evidence="3" id="KW-1185">Reference proteome</keyword>
<keyword evidence="1" id="KW-0560">Oxidoreductase</keyword>
<dbReference type="SUPFAM" id="SSF51905">
    <property type="entry name" value="FAD/NAD(P)-binding domain"/>
    <property type="match status" value="1"/>
</dbReference>
<evidence type="ECO:0000313" key="3">
    <source>
        <dbReference type="Proteomes" id="UP000191933"/>
    </source>
</evidence>
<dbReference type="PRINTS" id="PR00368">
    <property type="entry name" value="FADPNR"/>
</dbReference>
<evidence type="ECO:0000313" key="2">
    <source>
        <dbReference type="EMBL" id="CUX03155.1"/>
    </source>
</evidence>
<dbReference type="InterPro" id="IPR050982">
    <property type="entry name" value="Auxin_biosynth/cation_transpt"/>
</dbReference>
<dbReference type="Pfam" id="PF13738">
    <property type="entry name" value="Pyr_redox_3"/>
    <property type="match status" value="1"/>
</dbReference>
<dbReference type="PANTHER" id="PTHR43539:SF78">
    <property type="entry name" value="FLAVIN-CONTAINING MONOOXYGENASE"/>
    <property type="match status" value="1"/>
</dbReference>
<dbReference type="AlphaFoldDB" id="A0A9W5F3E9"/>
<dbReference type="PRINTS" id="PR00469">
    <property type="entry name" value="PNDRDTASEII"/>
</dbReference>
<dbReference type="Proteomes" id="UP000191933">
    <property type="component" value="Unassembled WGS sequence"/>
</dbReference>